<reference evidence="10 11" key="1">
    <citation type="submission" date="2018-06" db="EMBL/GenBank/DDBJ databases">
        <title>Paenibacillus montanisoli sp. nov., isolated from mountain area soil.</title>
        <authorList>
            <person name="Wu M."/>
        </authorList>
    </citation>
    <scope>NUCLEOTIDE SEQUENCE [LARGE SCALE GENOMIC DNA]</scope>
    <source>
        <strain evidence="10 11">RA17</strain>
    </source>
</reference>
<protein>
    <submittedName>
        <fullName evidence="10">ABC transporter ATP-binding protein</fullName>
    </submittedName>
</protein>
<dbReference type="InterPro" id="IPR039421">
    <property type="entry name" value="Type_1_exporter"/>
</dbReference>
<keyword evidence="5 7" id="KW-1133">Transmembrane helix</keyword>
<comment type="subcellular location">
    <subcellularLocation>
        <location evidence="1">Cell membrane</location>
        <topology evidence="1">Multi-pass membrane protein</topology>
    </subcellularLocation>
</comment>
<sequence length="600" mass="68067">MDKHNSVGLAKTLSYFYRFTWRHNKKYPLYIVLSIALKAIQPFPNILIPKSIIDELLGGKSMEKLVMYTALLIGINLVISSLLSVCNHLLQFINMRTNKLLDFVIIGKAMEMDYEHVENAEILNLSKKATSSMKWGTWGMYGVTSKTVEIIAGIITLAGLGYVFSSVEWWITALILLFVIANMYYGAKLSDANHGFWERMSGYHRRFEYFRNILKDFRFGKDIRLYDAGGLILSRQRESIQYGRKMAGEWSSMNVKYNLFFNFLNVMQQMLLYGYFAAKVFVGTITVGSFTMYIAAASALKDSIQNVFGETMGLREQAKYLAEFVRFAELPDVKPRGHGALPAERDFVIEFRNVSFKYPGSEQMILKDFSMTIPFGQKLSVVGMNGAGKTTFIKLLTRLYDPTEGEILLNGVDIRTIDLAEYAKLFSVVFQDFAVFAFSMKENIQMTMGDEADKLREVVDKAGLTEVVGELEKGADTAVYKYFDEDGVEFSGGETQKIALARSLYKDAPVVVLDEPTAALDPIAEYEIYNRFNEIISGKTAVYISHRLSSCRFCDVIAVFHEGRLIQYGSHDELIRQPDGKYAEMFNAQAQYYVDEAMSV</sequence>
<feature type="domain" description="ABC transporter" evidence="8">
    <location>
        <begin position="349"/>
        <end position="587"/>
    </location>
</feature>
<keyword evidence="2 7" id="KW-0812">Transmembrane</keyword>
<organism evidence="10 11">
    <name type="scientific">Paenibacillus montanisoli</name>
    <dbReference type="NCBI Taxonomy" id="2081970"/>
    <lineage>
        <taxon>Bacteria</taxon>
        <taxon>Bacillati</taxon>
        <taxon>Bacillota</taxon>
        <taxon>Bacilli</taxon>
        <taxon>Bacillales</taxon>
        <taxon>Paenibacillaceae</taxon>
        <taxon>Paenibacillus</taxon>
    </lineage>
</organism>
<dbReference type="InterPro" id="IPR003439">
    <property type="entry name" value="ABC_transporter-like_ATP-bd"/>
</dbReference>
<keyword evidence="4 10" id="KW-0067">ATP-binding</keyword>
<dbReference type="Gene3D" id="1.20.1560.10">
    <property type="entry name" value="ABC transporter type 1, transmembrane domain"/>
    <property type="match status" value="1"/>
</dbReference>
<feature type="transmembrane region" description="Helical" evidence="7">
    <location>
        <begin position="272"/>
        <end position="296"/>
    </location>
</feature>
<feature type="transmembrane region" description="Helical" evidence="7">
    <location>
        <begin position="27"/>
        <end position="48"/>
    </location>
</feature>
<dbReference type="CDD" id="cd03228">
    <property type="entry name" value="ABCC_MRP_Like"/>
    <property type="match status" value="1"/>
</dbReference>
<evidence type="ECO:0000256" key="7">
    <source>
        <dbReference type="SAM" id="Phobius"/>
    </source>
</evidence>
<keyword evidence="6 7" id="KW-0472">Membrane</keyword>
<dbReference type="InterPro" id="IPR027417">
    <property type="entry name" value="P-loop_NTPase"/>
</dbReference>
<dbReference type="AlphaFoldDB" id="A0A328TY66"/>
<dbReference type="Pfam" id="PF00005">
    <property type="entry name" value="ABC_tran"/>
    <property type="match status" value="1"/>
</dbReference>
<evidence type="ECO:0000259" key="8">
    <source>
        <dbReference type="PROSITE" id="PS50893"/>
    </source>
</evidence>
<keyword evidence="11" id="KW-1185">Reference proteome</keyword>
<dbReference type="RefSeq" id="WP_112884859.1">
    <property type="nucleotide sequence ID" value="NZ_QLUW01000005.1"/>
</dbReference>
<dbReference type="GO" id="GO:0015421">
    <property type="term" value="F:ABC-type oligopeptide transporter activity"/>
    <property type="evidence" value="ECO:0007669"/>
    <property type="project" value="TreeGrafter"/>
</dbReference>
<dbReference type="Gene3D" id="3.40.50.300">
    <property type="entry name" value="P-loop containing nucleotide triphosphate hydrolases"/>
    <property type="match status" value="1"/>
</dbReference>
<dbReference type="OrthoDB" id="9806127at2"/>
<feature type="transmembrane region" description="Helical" evidence="7">
    <location>
        <begin position="169"/>
        <end position="187"/>
    </location>
</feature>
<dbReference type="InterPro" id="IPR036640">
    <property type="entry name" value="ABC1_TM_sf"/>
</dbReference>
<dbReference type="GO" id="GO:0016887">
    <property type="term" value="F:ATP hydrolysis activity"/>
    <property type="evidence" value="ECO:0007669"/>
    <property type="project" value="InterPro"/>
</dbReference>
<evidence type="ECO:0000313" key="11">
    <source>
        <dbReference type="Proteomes" id="UP000249260"/>
    </source>
</evidence>
<name>A0A328TY66_9BACL</name>
<dbReference type="SUPFAM" id="SSF52540">
    <property type="entry name" value="P-loop containing nucleoside triphosphate hydrolases"/>
    <property type="match status" value="1"/>
</dbReference>
<dbReference type="Proteomes" id="UP000249260">
    <property type="component" value="Unassembled WGS sequence"/>
</dbReference>
<dbReference type="InterPro" id="IPR011527">
    <property type="entry name" value="ABC1_TM_dom"/>
</dbReference>
<gene>
    <name evidence="10" type="ORF">DL346_23650</name>
</gene>
<dbReference type="PROSITE" id="PS50929">
    <property type="entry name" value="ABC_TM1F"/>
    <property type="match status" value="1"/>
</dbReference>
<dbReference type="PROSITE" id="PS50893">
    <property type="entry name" value="ABC_TRANSPORTER_2"/>
    <property type="match status" value="1"/>
</dbReference>
<evidence type="ECO:0000256" key="4">
    <source>
        <dbReference type="ARBA" id="ARBA00022840"/>
    </source>
</evidence>
<evidence type="ECO:0000256" key="3">
    <source>
        <dbReference type="ARBA" id="ARBA00022741"/>
    </source>
</evidence>
<dbReference type="GO" id="GO:0005886">
    <property type="term" value="C:plasma membrane"/>
    <property type="evidence" value="ECO:0007669"/>
    <property type="project" value="UniProtKB-SubCell"/>
</dbReference>
<comment type="caution">
    <text evidence="10">The sequence shown here is derived from an EMBL/GenBank/DDBJ whole genome shotgun (WGS) entry which is preliminary data.</text>
</comment>
<evidence type="ECO:0000256" key="6">
    <source>
        <dbReference type="ARBA" id="ARBA00023136"/>
    </source>
</evidence>
<dbReference type="SUPFAM" id="SSF90123">
    <property type="entry name" value="ABC transporter transmembrane region"/>
    <property type="match status" value="1"/>
</dbReference>
<evidence type="ECO:0000256" key="1">
    <source>
        <dbReference type="ARBA" id="ARBA00004651"/>
    </source>
</evidence>
<dbReference type="InterPro" id="IPR003593">
    <property type="entry name" value="AAA+_ATPase"/>
</dbReference>
<feature type="transmembrane region" description="Helical" evidence="7">
    <location>
        <begin position="138"/>
        <end position="163"/>
    </location>
</feature>
<evidence type="ECO:0000256" key="2">
    <source>
        <dbReference type="ARBA" id="ARBA00022692"/>
    </source>
</evidence>
<dbReference type="PANTHER" id="PTHR43394">
    <property type="entry name" value="ATP-DEPENDENT PERMEASE MDL1, MITOCHONDRIAL"/>
    <property type="match status" value="1"/>
</dbReference>
<keyword evidence="3" id="KW-0547">Nucleotide-binding</keyword>
<dbReference type="EMBL" id="QLUW01000005">
    <property type="protein sequence ID" value="RAP74071.1"/>
    <property type="molecule type" value="Genomic_DNA"/>
</dbReference>
<dbReference type="SMART" id="SM00382">
    <property type="entry name" value="AAA"/>
    <property type="match status" value="1"/>
</dbReference>
<dbReference type="PANTHER" id="PTHR43394:SF1">
    <property type="entry name" value="ATP-BINDING CASSETTE SUB-FAMILY B MEMBER 10, MITOCHONDRIAL"/>
    <property type="match status" value="1"/>
</dbReference>
<evidence type="ECO:0000256" key="5">
    <source>
        <dbReference type="ARBA" id="ARBA00022989"/>
    </source>
</evidence>
<feature type="domain" description="ABC transmembrane type-1" evidence="9">
    <location>
        <begin position="29"/>
        <end position="316"/>
    </location>
</feature>
<dbReference type="GO" id="GO:0005524">
    <property type="term" value="F:ATP binding"/>
    <property type="evidence" value="ECO:0007669"/>
    <property type="project" value="UniProtKB-KW"/>
</dbReference>
<proteinExistence type="predicted"/>
<feature type="transmembrane region" description="Helical" evidence="7">
    <location>
        <begin position="68"/>
        <end position="90"/>
    </location>
</feature>
<evidence type="ECO:0000259" key="9">
    <source>
        <dbReference type="PROSITE" id="PS50929"/>
    </source>
</evidence>
<evidence type="ECO:0000313" key="10">
    <source>
        <dbReference type="EMBL" id="RAP74071.1"/>
    </source>
</evidence>
<accession>A0A328TY66</accession>